<keyword evidence="8 9" id="KW-0051">Antiviral defense</keyword>
<dbReference type="SUPFAM" id="SSF143430">
    <property type="entry name" value="TTP0101/SSO1404-like"/>
    <property type="match status" value="1"/>
</dbReference>
<dbReference type="KEGG" id="bbae:FRD01_19175"/>
<evidence type="ECO:0000256" key="5">
    <source>
        <dbReference type="ARBA" id="ARBA00022759"/>
    </source>
</evidence>
<keyword evidence="4 9" id="KW-0479">Metal-binding</keyword>
<dbReference type="Pfam" id="PF09827">
    <property type="entry name" value="CRISPR_Cas2"/>
    <property type="match status" value="1"/>
</dbReference>
<gene>
    <name evidence="9 10" type="primary">cas2</name>
    <name evidence="10" type="ORF">FRD01_19175</name>
</gene>
<comment type="subunit">
    <text evidence="9">Homodimer, forms a heterotetramer with a Cas1 homodimer.</text>
</comment>
<dbReference type="InterPro" id="IPR019199">
    <property type="entry name" value="Virulence_VapD/CRISPR_Cas2"/>
</dbReference>
<keyword evidence="6 9" id="KW-0378">Hydrolase</keyword>
<evidence type="ECO:0000256" key="8">
    <source>
        <dbReference type="ARBA" id="ARBA00023118"/>
    </source>
</evidence>
<evidence type="ECO:0000256" key="6">
    <source>
        <dbReference type="ARBA" id="ARBA00022801"/>
    </source>
</evidence>
<keyword evidence="11" id="KW-1185">Reference proteome</keyword>
<dbReference type="PANTHER" id="PTHR34405">
    <property type="entry name" value="CRISPR-ASSOCIATED ENDORIBONUCLEASE CAS2"/>
    <property type="match status" value="1"/>
</dbReference>
<proteinExistence type="inferred from homology"/>
<dbReference type="Gene3D" id="3.30.70.240">
    <property type="match status" value="1"/>
</dbReference>
<keyword evidence="3 9" id="KW-0540">Nuclease</keyword>
<evidence type="ECO:0000256" key="1">
    <source>
        <dbReference type="ARBA" id="ARBA00001946"/>
    </source>
</evidence>
<dbReference type="Proteomes" id="UP000321595">
    <property type="component" value="Chromosome"/>
</dbReference>
<dbReference type="PANTHER" id="PTHR34405:SF3">
    <property type="entry name" value="CRISPR-ASSOCIATED ENDORIBONUCLEASE CAS2 3"/>
    <property type="match status" value="1"/>
</dbReference>
<feature type="binding site" evidence="9">
    <location>
        <position position="14"/>
    </location>
    <ligand>
        <name>Mg(2+)</name>
        <dbReference type="ChEBI" id="CHEBI:18420"/>
        <note>catalytic</note>
    </ligand>
</feature>
<dbReference type="GO" id="GO:0004521">
    <property type="term" value="F:RNA endonuclease activity"/>
    <property type="evidence" value="ECO:0007669"/>
    <property type="project" value="InterPro"/>
</dbReference>
<evidence type="ECO:0000313" key="11">
    <source>
        <dbReference type="Proteomes" id="UP000321595"/>
    </source>
</evidence>
<dbReference type="HAMAP" id="MF_01471">
    <property type="entry name" value="Cas2"/>
    <property type="match status" value="1"/>
</dbReference>
<dbReference type="AlphaFoldDB" id="A0A5B8Y055"/>
<comment type="function">
    <text evidence="9">CRISPR (clustered regularly interspaced short palindromic repeat), is an adaptive immune system that provides protection against mobile genetic elements (viruses, transposable elements and conjugative plasmids). CRISPR clusters contain sequences complementary to antecedent mobile elements and target invading nucleic acids. CRISPR clusters are transcribed and processed into CRISPR RNA (crRNA). Functions as a ssRNA-specific endoribonuclease. Involved in the integration of spacer DNA into the CRISPR cassette.</text>
</comment>
<dbReference type="GO" id="GO:0043571">
    <property type="term" value="P:maintenance of CRISPR repeat elements"/>
    <property type="evidence" value="ECO:0007669"/>
    <property type="project" value="UniProtKB-UniRule"/>
</dbReference>
<protein>
    <recommendedName>
        <fullName evidence="9">CRISPR-associated endoribonuclease Cas2</fullName>
        <ecNumber evidence="9">3.1.-.-</ecNumber>
    </recommendedName>
</protein>
<organism evidence="10 11">
    <name type="scientific">Microvenator marinus</name>
    <dbReference type="NCBI Taxonomy" id="2600177"/>
    <lineage>
        <taxon>Bacteria</taxon>
        <taxon>Deltaproteobacteria</taxon>
        <taxon>Bradymonadales</taxon>
        <taxon>Microvenatoraceae</taxon>
        <taxon>Microvenator</taxon>
    </lineage>
</organism>
<evidence type="ECO:0000256" key="4">
    <source>
        <dbReference type="ARBA" id="ARBA00022723"/>
    </source>
</evidence>
<dbReference type="CDD" id="cd09725">
    <property type="entry name" value="Cas2_I_II_III"/>
    <property type="match status" value="1"/>
</dbReference>
<accession>A0A5B8Y055</accession>
<dbReference type="GO" id="GO:0016787">
    <property type="term" value="F:hydrolase activity"/>
    <property type="evidence" value="ECO:0007669"/>
    <property type="project" value="UniProtKB-KW"/>
</dbReference>
<dbReference type="OrthoDB" id="9798176at2"/>
<name>A0A5B8Y055_9DELT</name>
<dbReference type="InterPro" id="IPR021127">
    <property type="entry name" value="CRISPR_associated_Cas2"/>
</dbReference>
<evidence type="ECO:0000256" key="9">
    <source>
        <dbReference type="HAMAP-Rule" id="MF_01471"/>
    </source>
</evidence>
<evidence type="ECO:0000256" key="7">
    <source>
        <dbReference type="ARBA" id="ARBA00022842"/>
    </source>
</evidence>
<dbReference type="GO" id="GO:0051607">
    <property type="term" value="P:defense response to virus"/>
    <property type="evidence" value="ECO:0007669"/>
    <property type="project" value="UniProtKB-UniRule"/>
</dbReference>
<comment type="similarity">
    <text evidence="2 9">Belongs to the CRISPR-associated endoribonuclease Cas2 protein family.</text>
</comment>
<evidence type="ECO:0000313" key="10">
    <source>
        <dbReference type="EMBL" id="QED29316.1"/>
    </source>
</evidence>
<comment type="cofactor">
    <cofactor evidence="1 9">
        <name>Mg(2+)</name>
        <dbReference type="ChEBI" id="CHEBI:18420"/>
    </cofactor>
</comment>
<dbReference type="EC" id="3.1.-.-" evidence="9"/>
<evidence type="ECO:0000256" key="3">
    <source>
        <dbReference type="ARBA" id="ARBA00022722"/>
    </source>
</evidence>
<keyword evidence="5 9" id="KW-0255">Endonuclease</keyword>
<reference evidence="10 11" key="1">
    <citation type="submission" date="2019-08" db="EMBL/GenBank/DDBJ databases">
        <authorList>
            <person name="Liang Q."/>
        </authorList>
    </citation>
    <scope>NUCLEOTIDE SEQUENCE [LARGE SCALE GENOMIC DNA]</scope>
    <source>
        <strain evidence="10 11">V1718</strain>
    </source>
</reference>
<dbReference type="GO" id="GO:0046872">
    <property type="term" value="F:metal ion binding"/>
    <property type="evidence" value="ECO:0007669"/>
    <property type="project" value="UniProtKB-UniRule"/>
</dbReference>
<keyword evidence="7 9" id="KW-0460">Magnesium</keyword>
<evidence type="ECO:0000256" key="2">
    <source>
        <dbReference type="ARBA" id="ARBA00009959"/>
    </source>
</evidence>
<dbReference type="EMBL" id="CP042467">
    <property type="protein sequence ID" value="QED29316.1"/>
    <property type="molecule type" value="Genomic_DNA"/>
</dbReference>
<sequence>MMRIGINRIIITYDICDDSRRTDIFECLKGFGEHIQYSVFCVELNEISMTRLQAKLAELIQHDEDQVLFFDLGPVQGRGSNAVTAIGKPFKAGTRRAFVL</sequence>
<dbReference type="NCBIfam" id="TIGR01573">
    <property type="entry name" value="cas2"/>
    <property type="match status" value="1"/>
</dbReference>